<feature type="disulfide bond" evidence="19">
    <location>
        <begin position="1110"/>
        <end position="1125"/>
    </location>
</feature>
<feature type="repeat" description="LDL-receptor class B" evidence="20">
    <location>
        <begin position="1434"/>
        <end position="1481"/>
    </location>
</feature>
<feature type="disulfide bond" evidence="19">
    <location>
        <begin position="2854"/>
        <end position="2872"/>
    </location>
</feature>
<dbReference type="Gene3D" id="2.10.25.10">
    <property type="entry name" value="Laminin"/>
    <property type="match status" value="9"/>
</dbReference>
<evidence type="ECO:0000256" key="16">
    <source>
        <dbReference type="ARBA" id="ARBA00023180"/>
    </source>
</evidence>
<dbReference type="SUPFAM" id="SSF57184">
    <property type="entry name" value="Growth factor receptor domain"/>
    <property type="match status" value="3"/>
</dbReference>
<feature type="disulfide bond" evidence="19">
    <location>
        <begin position="3466"/>
        <end position="3481"/>
    </location>
</feature>
<evidence type="ECO:0000313" key="24">
    <source>
        <dbReference type="Proteomes" id="UP000694845"/>
    </source>
</evidence>
<keyword evidence="11 21" id="KW-1133">Transmembrane helix</keyword>
<feature type="repeat" description="LDL-receptor class B" evidence="20">
    <location>
        <begin position="2057"/>
        <end position="2100"/>
    </location>
</feature>
<evidence type="ECO:0000256" key="4">
    <source>
        <dbReference type="ARBA" id="ARBA00022536"/>
    </source>
</evidence>
<feature type="disulfide bond" evidence="19">
    <location>
        <begin position="989"/>
        <end position="1004"/>
    </location>
</feature>
<feature type="repeat" description="LDL-receptor class B" evidence="20">
    <location>
        <begin position="654"/>
        <end position="696"/>
    </location>
</feature>
<feature type="disulfide bond" evidence="19">
    <location>
        <begin position="3691"/>
        <end position="3709"/>
    </location>
</feature>
<proteinExistence type="inferred from homology"/>
<feature type="disulfide bond" evidence="19">
    <location>
        <begin position="53"/>
        <end position="68"/>
    </location>
</feature>
<keyword evidence="13 18" id="KW-1015">Disulfide bond</keyword>
<dbReference type="InterPro" id="IPR011042">
    <property type="entry name" value="6-blade_b-propeller_TolB-like"/>
</dbReference>
<dbReference type="FunFam" id="2.10.25.10:FF:000009">
    <property type="entry name" value="Low-density lipoprotein receptor isoform 1"/>
    <property type="match status" value="3"/>
</dbReference>
<feature type="disulfide bond" evidence="19">
    <location>
        <begin position="3733"/>
        <end position="3751"/>
    </location>
</feature>
<feature type="disulfide bond" evidence="19">
    <location>
        <begin position="2954"/>
        <end position="2969"/>
    </location>
</feature>
<feature type="disulfide bond" evidence="19">
    <location>
        <begin position="3574"/>
        <end position="3592"/>
    </location>
</feature>
<evidence type="ECO:0000256" key="10">
    <source>
        <dbReference type="ARBA" id="ARBA00022837"/>
    </source>
</evidence>
<keyword evidence="9" id="KW-0677">Repeat</keyword>
<evidence type="ECO:0000256" key="7">
    <source>
        <dbReference type="ARBA" id="ARBA00022692"/>
    </source>
</evidence>
<feature type="transmembrane region" description="Helical" evidence="21">
    <location>
        <begin position="4452"/>
        <end position="4474"/>
    </location>
</feature>
<dbReference type="GeneID" id="110991040"/>
<feature type="repeat" description="LDL-receptor class B" evidence="20">
    <location>
        <begin position="2101"/>
        <end position="2143"/>
    </location>
</feature>
<feature type="repeat" description="LDL-receptor class B" evidence="20">
    <location>
        <begin position="1750"/>
        <end position="1793"/>
    </location>
</feature>
<dbReference type="GO" id="GO:0006898">
    <property type="term" value="P:receptor-mediated endocytosis"/>
    <property type="evidence" value="ECO:0007669"/>
    <property type="project" value="UniProtKB-ARBA"/>
</dbReference>
<dbReference type="CDD" id="cd00112">
    <property type="entry name" value="LDLa"/>
    <property type="match status" value="30"/>
</dbReference>
<feature type="disulfide bond" evidence="19">
    <location>
        <begin position="3646"/>
        <end position="3658"/>
    </location>
</feature>
<accession>A0A8B8A2B2</accession>
<reference evidence="25" key="1">
    <citation type="submission" date="2025-08" db="UniProtKB">
        <authorList>
            <consortium name="RefSeq"/>
        </authorList>
    </citation>
    <scope>IDENTIFICATION</scope>
</reference>
<keyword evidence="3" id="KW-1003">Cell membrane</keyword>
<dbReference type="OrthoDB" id="10066840at2759"/>
<evidence type="ECO:0000256" key="11">
    <source>
        <dbReference type="ARBA" id="ARBA00022989"/>
    </source>
</evidence>
<dbReference type="GO" id="GO:0005886">
    <property type="term" value="C:plasma membrane"/>
    <property type="evidence" value="ECO:0007669"/>
    <property type="project" value="UniProtKB-SubCell"/>
</dbReference>
<evidence type="ECO:0000256" key="13">
    <source>
        <dbReference type="ARBA" id="ARBA00023157"/>
    </source>
</evidence>
<feature type="disulfide bond" evidence="19">
    <location>
        <begin position="3605"/>
        <end position="3617"/>
    </location>
</feature>
<evidence type="ECO:0000259" key="23">
    <source>
        <dbReference type="PROSITE" id="PS50026"/>
    </source>
</evidence>
<evidence type="ECO:0000256" key="17">
    <source>
        <dbReference type="ARBA" id="ARBA00037878"/>
    </source>
</evidence>
<feature type="disulfide bond" evidence="19">
    <location>
        <begin position="3486"/>
        <end position="3498"/>
    </location>
</feature>
<feature type="disulfide bond" evidence="19">
    <location>
        <begin position="3684"/>
        <end position="3696"/>
    </location>
</feature>
<feature type="disulfide bond" evidence="18">
    <location>
        <begin position="4255"/>
        <end position="4265"/>
    </location>
</feature>
<dbReference type="InterPro" id="IPR026823">
    <property type="entry name" value="cEGF"/>
</dbReference>
<dbReference type="InterPro" id="IPR018097">
    <property type="entry name" value="EGF_Ca-bd_CS"/>
</dbReference>
<feature type="disulfide bond" evidence="19">
    <location>
        <begin position="1009"/>
        <end position="1021"/>
    </location>
</feature>
<dbReference type="InterPro" id="IPR023415">
    <property type="entry name" value="LDLR_class-A_CS"/>
</dbReference>
<feature type="disulfide bond" evidence="19">
    <location>
        <begin position="2887"/>
        <end position="2899"/>
    </location>
</feature>
<feature type="repeat" description="LDL-receptor class B" evidence="20">
    <location>
        <begin position="2014"/>
        <end position="2056"/>
    </location>
</feature>
<dbReference type="GO" id="GO:0043235">
    <property type="term" value="C:receptor complex"/>
    <property type="evidence" value="ECO:0007669"/>
    <property type="project" value="TreeGrafter"/>
</dbReference>
<feature type="disulfide bond" evidence="18">
    <location>
        <begin position="2974"/>
        <end position="2984"/>
    </location>
</feature>
<dbReference type="OMA" id="MCDHDRD"/>
<dbReference type="GO" id="GO:0005509">
    <property type="term" value="F:calcium ion binding"/>
    <property type="evidence" value="ECO:0007669"/>
    <property type="project" value="InterPro"/>
</dbReference>
<dbReference type="InterPro" id="IPR000152">
    <property type="entry name" value="EGF-type_Asp/Asn_hydroxyl_site"/>
</dbReference>
<evidence type="ECO:0000256" key="21">
    <source>
        <dbReference type="SAM" id="Phobius"/>
    </source>
</evidence>
<evidence type="ECO:0000313" key="25">
    <source>
        <dbReference type="RefSeq" id="XP_022111824.1"/>
    </source>
</evidence>
<feature type="disulfide bond" evidence="19">
    <location>
        <begin position="3526"/>
        <end position="3538"/>
    </location>
</feature>
<feature type="repeat" description="LDL-receptor class B" evidence="20">
    <location>
        <begin position="4071"/>
        <end position="4113"/>
    </location>
</feature>
<dbReference type="InterPro" id="IPR002172">
    <property type="entry name" value="LDrepeatLR_classA_rpt"/>
</dbReference>
<dbReference type="SMART" id="SM00179">
    <property type="entry name" value="EGF_CA"/>
    <property type="match status" value="6"/>
</dbReference>
<dbReference type="Pfam" id="PF14670">
    <property type="entry name" value="FXa_inhibition"/>
    <property type="match status" value="4"/>
</dbReference>
<dbReference type="SUPFAM" id="SSF57424">
    <property type="entry name" value="LDL receptor-like module"/>
    <property type="match status" value="30"/>
</dbReference>
<feature type="domain" description="EGF-like" evidence="23">
    <location>
        <begin position="2970"/>
        <end position="3009"/>
    </location>
</feature>
<feature type="repeat" description="LDL-receptor class B" evidence="20">
    <location>
        <begin position="2415"/>
        <end position="2457"/>
    </location>
</feature>
<dbReference type="PROSITE" id="PS00010">
    <property type="entry name" value="ASX_HYDROXYL"/>
    <property type="match status" value="3"/>
</dbReference>
<dbReference type="InterPro" id="IPR056588">
    <property type="entry name" value="EGF_LRP2"/>
</dbReference>
<feature type="domain" description="EGF-like" evidence="23">
    <location>
        <begin position="4322"/>
        <end position="4361"/>
    </location>
</feature>
<feature type="disulfide bond" evidence="19">
    <location>
        <begin position="1016"/>
        <end position="1034"/>
    </location>
</feature>
<dbReference type="FunFam" id="4.10.400.10:FF:000045">
    <property type="entry name" value="Low-density lipoprotein receptor-related protein 2"/>
    <property type="match status" value="1"/>
</dbReference>
<feature type="repeat" description="LDL-receptor class B" evidence="20">
    <location>
        <begin position="611"/>
        <end position="653"/>
    </location>
</feature>
<feature type="disulfide bond" evidence="19">
    <location>
        <begin position="3369"/>
        <end position="3387"/>
    </location>
</feature>
<feature type="disulfide bond" evidence="19">
    <location>
        <begin position="3665"/>
        <end position="3680"/>
    </location>
</feature>
<keyword evidence="6" id="KW-0254">Endocytosis</keyword>
<keyword evidence="7 21" id="KW-0812">Transmembrane</keyword>
<evidence type="ECO:0000256" key="8">
    <source>
        <dbReference type="ARBA" id="ARBA00022729"/>
    </source>
</evidence>
<dbReference type="PROSITE" id="PS50068">
    <property type="entry name" value="LDLRA_2"/>
    <property type="match status" value="32"/>
</dbReference>
<dbReference type="InterPro" id="IPR000033">
    <property type="entry name" value="LDLR_classB_rpt"/>
</dbReference>
<evidence type="ECO:0000256" key="3">
    <source>
        <dbReference type="ARBA" id="ARBA00022475"/>
    </source>
</evidence>
<dbReference type="InterPro" id="IPR001881">
    <property type="entry name" value="EGF-like_Ca-bd_dom"/>
</dbReference>
<dbReference type="SMART" id="SM00181">
    <property type="entry name" value="EGF"/>
    <property type="match status" value="24"/>
</dbReference>
<dbReference type="Gene3D" id="2.120.10.30">
    <property type="entry name" value="TolB, C-terminal domain"/>
    <property type="match status" value="8"/>
</dbReference>
<feature type="disulfide bond" evidence="19">
    <location>
        <begin position="1028"/>
        <end position="1043"/>
    </location>
</feature>
<feature type="disulfide bond" evidence="19">
    <location>
        <begin position="2648"/>
        <end position="2663"/>
    </location>
</feature>
<dbReference type="InterPro" id="IPR009030">
    <property type="entry name" value="Growth_fac_rcpt_cys_sf"/>
</dbReference>
<dbReference type="SUPFAM" id="SSF57196">
    <property type="entry name" value="EGF/Laminin"/>
    <property type="match status" value="6"/>
</dbReference>
<evidence type="ECO:0000256" key="9">
    <source>
        <dbReference type="ARBA" id="ARBA00022737"/>
    </source>
</evidence>
<dbReference type="Pfam" id="PF00058">
    <property type="entry name" value="Ldl_recept_b"/>
    <property type="match status" value="13"/>
</dbReference>
<keyword evidence="5" id="KW-0597">Phosphoprotein</keyword>
<dbReference type="FunFam" id="2.120.10.30:FF:000012">
    <property type="entry name" value="Low density lipoprotein receptor-related protein 1"/>
    <property type="match status" value="1"/>
</dbReference>
<feature type="disulfide bond" evidence="19">
    <location>
        <begin position="2592"/>
        <end position="2604"/>
    </location>
</feature>
<feature type="disulfide bond" evidence="18">
    <location>
        <begin position="4277"/>
        <end position="4286"/>
    </location>
</feature>
<dbReference type="FunFam" id="4.10.400.10:FF:000034">
    <property type="entry name" value="Low-density lipoprotein receptor-related protein 2"/>
    <property type="match status" value="1"/>
</dbReference>
<dbReference type="SUPFAM" id="SSF63825">
    <property type="entry name" value="YWTD domain"/>
    <property type="match status" value="8"/>
</dbReference>
<dbReference type="InterPro" id="IPR051221">
    <property type="entry name" value="LDLR-related"/>
</dbReference>
<feature type="disulfide bond" evidence="19">
    <location>
        <begin position="2942"/>
        <end position="2960"/>
    </location>
</feature>
<feature type="disulfide bond" evidence="19">
    <location>
        <begin position="2629"/>
        <end position="2641"/>
    </location>
</feature>
<feature type="repeat" description="LDL-receptor class B" evidence="20">
    <location>
        <begin position="3185"/>
        <end position="3228"/>
    </location>
</feature>
<feature type="disulfide bond" evidence="19">
    <location>
        <begin position="2700"/>
        <end position="2715"/>
    </location>
</feature>
<dbReference type="InterPro" id="IPR000742">
    <property type="entry name" value="EGF"/>
</dbReference>
<evidence type="ECO:0000256" key="5">
    <source>
        <dbReference type="ARBA" id="ARBA00022553"/>
    </source>
</evidence>
<dbReference type="SMART" id="SM00192">
    <property type="entry name" value="LDLa"/>
    <property type="match status" value="32"/>
</dbReference>
<comment type="similarity">
    <text evidence="2">Belongs to the LDLR family.</text>
</comment>
<feature type="disulfide bond" evidence="19">
    <location>
        <begin position="3767"/>
        <end position="3779"/>
    </location>
</feature>
<evidence type="ECO:0000256" key="15">
    <source>
        <dbReference type="ARBA" id="ARBA00023176"/>
    </source>
</evidence>
<comment type="subcellular location">
    <subcellularLocation>
        <location evidence="1">Cell membrane</location>
        <topology evidence="1">Single-pass type I membrane protein</topology>
    </subcellularLocation>
    <subcellularLocation>
        <location evidence="17">Membrane</location>
        <location evidence="17">Coated pit</location>
    </subcellularLocation>
</comment>
<feature type="disulfide bond" evidence="19">
    <location>
        <begin position="927"/>
        <end position="939"/>
    </location>
</feature>
<protein>
    <submittedName>
        <fullName evidence="25">Prolow-density lipoprotein receptor-related protein 1-like</fullName>
    </submittedName>
</protein>
<feature type="signal peptide" evidence="22">
    <location>
        <begin position="1"/>
        <end position="28"/>
    </location>
</feature>
<feature type="disulfide bond" evidence="19">
    <location>
        <begin position="2599"/>
        <end position="2617"/>
    </location>
</feature>
<evidence type="ECO:0000256" key="14">
    <source>
        <dbReference type="ARBA" id="ARBA00023170"/>
    </source>
</evidence>
<dbReference type="InterPro" id="IPR049883">
    <property type="entry name" value="NOTCH1_EGF-like"/>
</dbReference>
<keyword evidence="16" id="KW-0325">Glycoprotein</keyword>
<feature type="disulfide bond" evidence="19">
    <location>
        <begin position="3567"/>
        <end position="3579"/>
    </location>
</feature>
<evidence type="ECO:0000256" key="1">
    <source>
        <dbReference type="ARBA" id="ARBA00004251"/>
    </source>
</evidence>
<dbReference type="PROSITE" id="PS01209">
    <property type="entry name" value="LDLRA_1"/>
    <property type="match status" value="14"/>
</dbReference>
<keyword evidence="14" id="KW-0675">Receptor</keyword>
<dbReference type="FunFam" id="4.10.400.10:FF:000007">
    <property type="entry name" value="Low density lipoprotein receptor-related protein 1"/>
    <property type="match status" value="1"/>
</dbReference>
<feature type="disulfide bond" evidence="19">
    <location>
        <begin position="3533"/>
        <end position="3551"/>
    </location>
</feature>
<dbReference type="PROSITE" id="PS01187">
    <property type="entry name" value="EGF_CA"/>
    <property type="match status" value="3"/>
</dbReference>
<sequence length="4578" mass="510795">MSSRSSAMMWLLLVGILTVLRRPFGVEAEVRCLVAIQFACKDGFQCIPSSWQCDGDPDCRDFSDEERCGEITCPDHMFRCPNSTVCIPMGWVCDGDNDCGDFEDENVNRAGLHCSSTPSPFKCPPNQFRCLGTTTCIRPSQVCNRVPDCPGGSDEGAFCLPVNQNKCALHSCELCVDTVYGAMCYCRDGYQIKKGVICENVNECSDYSLNLCDQICIDSDGSYNCSCDHGYQLQKDGRSCAPANPEEPGQLFVANMGQILKLNLKGVDVEGVSHVDALGAMALDFDIRKKKVCWINFAAANNHLICGNPTTLGDLVTVDVVFSVSHIQQFAIDWVTSNFYFVDDVADQVLVSNSDANKFIPVIETGLDQPLGIALDPNRGVMFLTDRGSHPKVKKANLDGSELQDIVVGKISTPHSITADLVAQRIYWTDSGLQLIESSNYDGMNRRTVARGSGVIFGFGISVFGNYLYITNWQPYPTVTRVNKFTGNTSVLRNDTINHGVGAVRVYHELVQPLVGSHPCRTDNGGCNHICLISGKDGRERVCRCQQGFVLENKTTCIENRDNSRFLIYCQSFPGSIHGIPMEPVSDNLEVIIPIINLESPRAVDYHAAQEYIYYADSNSYVIGRQKIDGTGAQKVIEDRVSNCEGIAVDWISENLYWTDDDLKTISVARLNGTHRKTIISGNVTHLRAIVVDPAEGYLYFTDWAETIEESHLAKIERAHMDGSNREAFVTEGLLWPNGLSLDKDRRKLYWCDAFHDVIKGVSLDNRTAIEKVVLHLRLLHPFGVDYYGDFIFWTDNTRGELYRFDRTRDHQGAVKLRSGGVLFELRVYDPERQTGTNACSNNNGGCQELCLPVPGGGRQCACDDRHKLEQDGTTCLVDPQYIPPDICGNRFECNNGRCVDRVWLCDGDNDCGDNSDETTSCNDTRCAENEFTCRNNKCITNRWLCDGDDDCADGYRSDEARDTCKEHECRTGQFQCANQRCILNLWECDGEDDCGDNSDELGCTVPTCDPDEFQCANGHCVVNFFVCDRSDDCGDNSDELHCIYPCDNITQFQCNTSGICIDKDLRCNGFEDCLDGSDENNCTIAPVKICRADQFSCGTGFCVPSVAVCDGEDDCGNGRDEENCPPGTRCKPDTHFRCHSDGKCIPIWWKCDGIQDCANQSDELNCLGEPCPHGFWQCPNHTLCIPLTNLCDGVRQCVDGADEGGLCTERWCQTKAFPSTNNCSHSCQNTPAGRICLCPEGSLLLEDPYRCEPDTRMCSVRGRCSQRCENGKGFYTCHCYDGYQLQADGISCRSTDPAIPYLVFSNRNQLRRINLLTQDYNVLVFNLRNTIALDFSYNTSEIYWTDIIDDKIYRGWMDDNSHNAGLRNIQEVVSTGLATAEGLAVDWVGKNLYWVESQLDQIEVAKLNGSFRTTVVAGQMENPRAIALDPRKGLMFWTDWDAENPRIERATMAGLDRQTIYYVQLVNGGWPNGLTLDYLEDRVYWIDARSDSIHSVLYNGTQLFTILQGHVNMYHPFAITIFESTVYWTDWRSNGVYGANKWTGANVTVVQKTSTQPFDLHVFHPQRQPYVSDDRNPCAANNGGCSHLCLLNGDKPACLCPHLMQLGEDNKTCLDDNVFFVISVPTEIRGVHLSDGYHNVIPPLTIPSVANASSVDHDVKEQRLYWTDLQHKSINRAYINGTDIETVIEGIPDAYSLTIDWLSRNMYWTNISPDKSSLNIARLDGSYRNEIHVRNLTIPRSIIVRPSEGTMYWINAGDFPTIEQANMDGSNQTTLISSNLIDPLGLAVDESAGRLYWTDKGNQSGIHSSTLIGDDIKIFLALEEDAVPLAITVTKEKVYWAESNTVKYVSKSDTTNIQILRRDLAGVKEMFIYDPNTKKKATNKCSQNRGGCSQLCIPLPNAQRVCACTAGYRLDERDKISCLGVESFLIYSMDTSIRGIGLQPGDEGDLLIPVSGLQLAVAIDFDAVNNFIYWVDTSSHAISRIHRDHTSREILVNSGLGRVEGLAVDWIAGNMYWTDQQLDLIEVARVNGTYRHILLSEGLDKPRAIVVHPQMGYLFWADWGSQAKIERARLDGSNRTTIVSNNIGWPNGLTIDYGEGALYWCDARLDTIFTMDFDGNARKPILDDNLFDPFAITVFEDYIYWTDRTHKSGSIQRALKSDGSGRVVMLNNLGLPVKDIHVYSKAKQNGTSACAVNNGGCEQLCFSTGPNTRTCRCTYGILHKDGHSCQEYDAYILYSQGSVLKGLNLHADTDSNVPIKPIMDSNFIRNVIGLAVDYRTQMLYYTDIQLGSIHQMFLNGSGHQTIIESTGSAEGIAYDPVFREIYWTSYTNSSISRIKVDRPGATEQLLVRLSASDHPRGIAIDSCSGYLFWSNWNSEHPRISRCLLSGSNVSDIITEEIQMPNGIVIDHQAAKLFWCDARLDKIERTDLDGTNRVVILPQEPVHPFGVAVLGEFIYWTDWVKRSVIRANKYTGADVVVLQSKLRQQPMGLVIVAEDVSDCTQWPCRLYNGGCDEWCTTDEFAQVICQCTKDKTLVDDVRCLVSNQTCPGIDQFTCGDNSCISYEDTCDGRQQCVDGSDERLSYCQTRDCQRGYFRCRNGRCIPKVHRCDFYNNCGDNSDEYRCGRCHREEFTCSSGECIPVTGLCDARLDCKDHSDEINCPDISCDDWRRNMAGAPLDTKLISCNSSSICILPSYKCDGIDDCGNNADEHGCGPSLTEEPTCPDSFFRCPNGQCIRTSWICDHDDDCGDGADEPSSCNYTCKDDQFKCSNSHCIPMKWKCDGDNDCLDNSDEEVDCEYVTCAGDHFRCEALNRCIPRSWVCDGDNDCGDAADERMEQGCNVTLCDTNEYACMNTRCIQLAWVCDREDDCGDGSDEPDTCDYSTCQASQFTCANGQCLHSTWVCDGDPDCRDHSDEANCTTEAPPSGDCDPESPGTQFRCANGLCIQQQQLCDNSNDCGDFSDERNCGVNECETSYPCHHVCTDEPTGFKCSCYEGYRLLNDSSTCQDINECVETLPCSQGCLNSAGDYRCYCAEGYKPLPNNPDKCMMADSDVEALAYFSNRYYIRSVDLGGANYRLVTRELTNAVALDFDYEEDRIYWTEVTHQNSTISRMFLNGTGPEILHQGVRNPDGLAVDWIGRNLYWCDKGLDEIAVSLLDGNYRRSLITEGLDEPRAIALDPRNGLIFWTDWGQEPYVGRASMDGTSAIRLVEDDLRWPNGLTVDYTTDRVFWADAHKDRIEFVEWDGRNRQVVIDQDIPHIFAISLFEDWLLWTDWENKQVIKANKYTGENRTVLASTVHRPMDIHVYHPLRQPHGVFNPCKHNNGGCSNLCLLNDRNGRTCACPTNYYLSPDGLTCMSNCTSSQFVCHNDKCIPFWWRCDGENDCGDNSDEPAECRPFLCVVGQFQCENSTEEEKDCINPAYICDGEDDCNDGSDELNCEHHTCMTSQYKCNESSRCIPLYFHCDGFAHCPNGEDERNCPRQTCRPQQFSCNNSNCIPQVWKCDGEDDCGDGSDEPNSCGVRTCPVNHFTCNNSQCIPMKWRCDGEFDCLDRSDENANLCGELTCPPTYFQCNNKRCIPRNWMCDADNDCVDGSDEANCNFTCGTNQFGCDGNRCIPQSWKCDGESHCSDGTDENEDVCNPLQCLESEFKCANNQCIWNGWVCDNDRDCLDGSDENNCTRRCAEDEFQCGNSQCVPRWWRCDGEDDCGDSSDEDQTMCAGVACLPPNRFLCRNFICVHSMQRCDGEDNCGDGSDEQFCTTEPPLCQPEQFKCRNGGCVPNYKLCDLVNDCGDFSDETDCVRESNCADSGHVCEHTCNDRQQGTGSGIYCSCREGYRLQANGRSCEDINECEQIGMCSQTCENLQGSFRCSCLGNYTEDRLTRRHVTCKAKGPPNFLLVLNSRQLQRYSPHHNNMTSEYSGDEGVRIDAVDFNYNTQTVFLLHAESGTISRRRLDTAQRKRRDTSVQMLVSNLTNPHGIAVDWLTSKIYWTDTAIRVVDISTLNLLTVIEKGLKRPFAIVVHPGRGQLFWSEVGQTPRIVRANMDGTDRLSLVGSHLIYPTGLAIDYVHDRLYWADSKASRIEMIGLDGANRHLLHRFSAEEGNPFAIDVFEDYIYGTTRPGTKIFRADKFGRRDVPNGNLTFLVEGLASSSGLVIIQQQKQAQDLPNPCASNPCGDKLLCLLNSDGFSCKCKDGLEAAEATSDCFPIRRPSGASPCEEVECLNGGTCTVTRSRTTKCTCTPQYSGGRCELDRCSGYCLNSGTCTVNSAGNLHCQCTAKYKGDRCGSDRCGAVCMNGADCVERNGEVVCLCGMQYTGDKCETNLCEGHCLNGGTCYFSGSGDTRTQNCTCPRSYTGYRCEILPGDPCKPLKCQNGASCRKISADEAECVCSSIRYSGPECSVDHCDKCHYNGFVCHIDMDGAKCVRQSPTHSSGDKGDKGKNSQNQSSVSVAVAVPVVLVVIAIILVLFLVWYKKRHTGSFKHQRMKQDPAGNIEIGNPTFMYEPQINEDEGPELVDTAFIVKGNKATNFSNPMYGSLYPDRHSTGSELSLDEKRDLLGDTENMENMDEDERAAILR</sequence>
<feature type="disulfide bond" evidence="19">
    <location>
        <begin position="3774"/>
        <end position="3792"/>
    </location>
</feature>
<dbReference type="PROSITE" id="PS51120">
    <property type="entry name" value="LDLRB"/>
    <property type="match status" value="21"/>
</dbReference>
<feature type="disulfide bond" evidence="19">
    <location>
        <begin position="3426"/>
        <end position="3441"/>
    </location>
</feature>
<dbReference type="InterPro" id="IPR036055">
    <property type="entry name" value="LDL_receptor-like_sf"/>
</dbReference>
<dbReference type="GO" id="GO:0005905">
    <property type="term" value="C:clathrin-coated pit"/>
    <property type="evidence" value="ECO:0007669"/>
    <property type="project" value="UniProtKB-KW"/>
</dbReference>
<dbReference type="FunFam" id="2.120.10.30:FF:000035">
    <property type="entry name" value="Low-density lipoprotein receptor-related protein 2"/>
    <property type="match status" value="1"/>
</dbReference>
<feature type="repeat" description="LDL-receptor class B" evidence="20">
    <location>
        <begin position="1391"/>
        <end position="1433"/>
    </location>
</feature>
<feature type="disulfide bond" evidence="19">
    <location>
        <begin position="1152"/>
        <end position="1167"/>
    </location>
</feature>
<feature type="disulfide bond" evidence="19">
    <location>
        <begin position="1068"/>
        <end position="1083"/>
    </location>
</feature>
<feature type="disulfide bond" evidence="19">
    <location>
        <begin position="2847"/>
        <end position="2859"/>
    </location>
</feature>
<dbReference type="CDD" id="cd00054">
    <property type="entry name" value="EGF_CA"/>
    <property type="match status" value="3"/>
</dbReference>
<dbReference type="PRINTS" id="PR00261">
    <property type="entry name" value="LDLRECEPTOR"/>
</dbReference>
<evidence type="ECO:0000256" key="2">
    <source>
        <dbReference type="ARBA" id="ARBA00009939"/>
    </source>
</evidence>
<feature type="disulfide bond" evidence="19">
    <location>
        <begin position="2611"/>
        <end position="2626"/>
    </location>
</feature>
<evidence type="ECO:0000256" key="19">
    <source>
        <dbReference type="PROSITE-ProRule" id="PRU00124"/>
    </source>
</evidence>
<feature type="chain" id="PRO_5034289715" evidence="22">
    <location>
        <begin position="29"/>
        <end position="4578"/>
    </location>
</feature>
<feature type="repeat" description="LDL-receptor class B" evidence="20">
    <location>
        <begin position="697"/>
        <end position="746"/>
    </location>
</feature>
<feature type="repeat" description="LDL-receptor class B" evidence="20">
    <location>
        <begin position="3229"/>
        <end position="3271"/>
    </location>
</feature>
<dbReference type="RefSeq" id="XP_022111824.1">
    <property type="nucleotide sequence ID" value="XM_022256132.1"/>
</dbReference>
<keyword evidence="8 22" id="KW-0732">Signal</keyword>
<feature type="disulfide bond" evidence="19">
    <location>
        <begin position="2906"/>
        <end position="2921"/>
    </location>
</feature>
<keyword evidence="24" id="KW-1185">Reference proteome</keyword>
<feature type="disulfide bond" evidence="19">
    <location>
        <begin position="2764"/>
        <end position="2776"/>
    </location>
</feature>
<feature type="disulfide bond" evidence="19">
    <location>
        <begin position="3653"/>
        <end position="3671"/>
    </location>
</feature>
<feature type="disulfide bond" evidence="19">
    <location>
        <begin position="3612"/>
        <end position="3630"/>
    </location>
</feature>
<dbReference type="FunFam" id="4.10.400.10:FF:000005">
    <property type="entry name" value="low-density lipoprotein receptor-related protein 1B"/>
    <property type="match status" value="2"/>
</dbReference>
<feature type="repeat" description="LDL-receptor class B" evidence="20">
    <location>
        <begin position="1663"/>
        <end position="1704"/>
    </location>
</feature>
<feature type="disulfide bond" evidence="19">
    <location>
        <begin position="977"/>
        <end position="995"/>
    </location>
</feature>
<dbReference type="GO" id="GO:0005041">
    <property type="term" value="F:low-density lipoprotein particle receptor activity"/>
    <property type="evidence" value="ECO:0007669"/>
    <property type="project" value="TreeGrafter"/>
</dbReference>
<dbReference type="KEGG" id="aplc:110991040"/>
<feature type="repeat" description="LDL-receptor class B" evidence="20">
    <location>
        <begin position="1482"/>
        <end position="1526"/>
    </location>
</feature>
<feature type="disulfide bond" evidence="19">
    <location>
        <begin position="3493"/>
        <end position="3511"/>
    </location>
</feature>
<feature type="disulfide bond" evidence="19">
    <location>
        <begin position="3362"/>
        <end position="3374"/>
    </location>
</feature>
<feature type="disulfide bond" evidence="19">
    <location>
        <begin position="2558"/>
        <end position="2576"/>
    </location>
</feature>
<dbReference type="Pfam" id="PF24468">
    <property type="entry name" value="EGF_LRP2"/>
    <property type="match status" value="1"/>
</dbReference>
<name>A0A8B8A2B2_ACAPL</name>
<comment type="caution">
    <text evidence="18">Lacks conserved residue(s) required for the propagation of feature annotation.</text>
</comment>
<feature type="disulfide bond" evidence="19">
    <location>
        <begin position="2732"/>
        <end position="2750"/>
    </location>
</feature>
<feature type="disulfide bond" evidence="19">
    <location>
        <begin position="2636"/>
        <end position="2654"/>
    </location>
</feature>
<feature type="disulfide bond" evidence="19">
    <location>
        <begin position="934"/>
        <end position="952"/>
    </location>
</feature>
<dbReference type="SMART" id="SM00135">
    <property type="entry name" value="LY"/>
    <property type="match status" value="37"/>
</dbReference>
<feature type="disulfide bond" evidence="19">
    <location>
        <begin position="3745"/>
        <end position="3760"/>
    </location>
</feature>
<dbReference type="FunFam" id="2.120.10.30:FF:000132">
    <property type="entry name" value="Uncharacterized protein"/>
    <property type="match status" value="1"/>
</dbReference>
<feature type="disulfide bond" evidence="19">
    <location>
        <begin position="2771"/>
        <end position="2789"/>
    </location>
</feature>
<evidence type="ECO:0000256" key="20">
    <source>
        <dbReference type="PROSITE-ProRule" id="PRU00461"/>
    </source>
</evidence>
<keyword evidence="15" id="KW-0168">Coated pit</keyword>
<feature type="disulfide bond" evidence="19">
    <location>
        <begin position="894"/>
        <end position="912"/>
    </location>
</feature>
<dbReference type="Pfam" id="PF12662">
    <property type="entry name" value="cEGF"/>
    <property type="match status" value="2"/>
</dbReference>
<feature type="repeat" description="LDL-receptor class B" evidence="20">
    <location>
        <begin position="3142"/>
        <end position="3184"/>
    </location>
</feature>
<feature type="repeat" description="LDL-receptor class B" evidence="20">
    <location>
        <begin position="1971"/>
        <end position="2013"/>
    </location>
</feature>
<feature type="disulfide bond" evidence="19">
    <location>
        <begin position="1091"/>
        <end position="1103"/>
    </location>
</feature>
<feature type="disulfide bond" evidence="19">
    <location>
        <begin position="3786"/>
        <end position="3801"/>
    </location>
</feature>
<feature type="repeat" description="LDL-receptor class B" evidence="20">
    <location>
        <begin position="424"/>
        <end position="467"/>
    </location>
</feature>
<dbReference type="Gene3D" id="4.10.400.10">
    <property type="entry name" value="Low-density Lipoprotein Receptor"/>
    <property type="match status" value="32"/>
</dbReference>
<keyword evidence="12 21" id="KW-0472">Membrane</keyword>
<feature type="domain" description="EGF-like" evidence="23">
    <location>
        <begin position="4214"/>
        <end position="4248"/>
    </location>
</feature>
<evidence type="ECO:0000256" key="22">
    <source>
        <dbReference type="SAM" id="SignalP"/>
    </source>
</evidence>
<feature type="repeat" description="LDL-receptor class B" evidence="20">
    <location>
        <begin position="4027"/>
        <end position="4070"/>
    </location>
</feature>
<dbReference type="PANTHER" id="PTHR22722">
    <property type="entry name" value="LOW-DENSITY LIPOPROTEIN RECEPTOR-RELATED PROTEIN 2-RELATED"/>
    <property type="match status" value="1"/>
</dbReference>
<organism evidence="24 25">
    <name type="scientific">Acanthaster planci</name>
    <name type="common">Crown-of-thorns starfish</name>
    <dbReference type="NCBI Taxonomy" id="133434"/>
    <lineage>
        <taxon>Eukaryota</taxon>
        <taxon>Metazoa</taxon>
        <taxon>Echinodermata</taxon>
        <taxon>Eleutherozoa</taxon>
        <taxon>Asterozoa</taxon>
        <taxon>Asteroidea</taxon>
        <taxon>Valvatacea</taxon>
        <taxon>Valvatida</taxon>
        <taxon>Acanthasteridae</taxon>
        <taxon>Acanthaster</taxon>
    </lineage>
</organism>
<evidence type="ECO:0000256" key="6">
    <source>
        <dbReference type="ARBA" id="ARBA00022583"/>
    </source>
</evidence>
<dbReference type="FunFam" id="4.10.400.10:FF:000011">
    <property type="entry name" value="Low-density lipoprotein receptor-related protein 1"/>
    <property type="match status" value="2"/>
</dbReference>
<dbReference type="PROSITE" id="PS00022">
    <property type="entry name" value="EGF_1"/>
    <property type="match status" value="2"/>
</dbReference>
<feature type="disulfide bond" evidence="18">
    <location>
        <begin position="4326"/>
        <end position="4336"/>
    </location>
</feature>
<gene>
    <name evidence="25" type="primary">LOC110991040</name>
</gene>
<feature type="disulfide bond" evidence="19">
    <location>
        <begin position="2725"/>
        <end position="2737"/>
    </location>
</feature>
<feature type="repeat" description="LDL-receptor class B" evidence="20">
    <location>
        <begin position="3098"/>
        <end position="3141"/>
    </location>
</feature>
<feature type="disulfide bond" evidence="18">
    <location>
        <begin position="4351"/>
        <end position="4360"/>
    </location>
</feature>
<dbReference type="PANTHER" id="PTHR22722:SF5">
    <property type="entry name" value="LOW-DENSITY LIPOPROTEIN RECEPTOR-RELATED PROTEIN 1B"/>
    <property type="match status" value="1"/>
</dbReference>
<feature type="domain" description="EGF-like" evidence="23">
    <location>
        <begin position="4364"/>
        <end position="4402"/>
    </location>
</feature>
<feature type="domain" description="EGF-like" evidence="23">
    <location>
        <begin position="4251"/>
        <end position="4287"/>
    </location>
</feature>
<dbReference type="Proteomes" id="UP000694845">
    <property type="component" value="Unplaced"/>
</dbReference>
<dbReference type="Pfam" id="PF07645">
    <property type="entry name" value="EGF_CA"/>
    <property type="match status" value="1"/>
</dbReference>
<feature type="repeat" description="LDL-receptor class B" evidence="20">
    <location>
        <begin position="2370"/>
        <end position="2414"/>
    </location>
</feature>
<feature type="disulfide bond" evidence="19">
    <location>
        <begin position="1098"/>
        <end position="1116"/>
    </location>
</feature>
<dbReference type="Pfam" id="PF00057">
    <property type="entry name" value="Ldl_recept_a"/>
    <property type="match status" value="30"/>
</dbReference>
<keyword evidence="10" id="KW-0106">Calcium</keyword>
<keyword evidence="4 18" id="KW-0245">EGF-like domain</keyword>
<feature type="disulfide bond" evidence="19">
    <location>
        <begin position="3586"/>
        <end position="3601"/>
    </location>
</feature>
<dbReference type="PROSITE" id="PS50026">
    <property type="entry name" value="EGF_3"/>
    <property type="match status" value="5"/>
</dbReference>
<dbReference type="PROSITE" id="PS01186">
    <property type="entry name" value="EGF_2"/>
    <property type="match status" value="3"/>
</dbReference>
<evidence type="ECO:0000256" key="18">
    <source>
        <dbReference type="PROSITE-ProRule" id="PRU00076"/>
    </source>
</evidence>
<feature type="disulfide bond" evidence="19">
    <location>
        <begin position="2894"/>
        <end position="2912"/>
    </location>
</feature>
<dbReference type="FunFam" id="2.120.10.30:FF:000241">
    <property type="entry name" value="Low-density lipoprotein receptor-related protein 6"/>
    <property type="match status" value="5"/>
</dbReference>
<evidence type="ECO:0000256" key="12">
    <source>
        <dbReference type="ARBA" id="ARBA00023136"/>
    </source>
</evidence>
<feature type="disulfide bond" evidence="19">
    <location>
        <begin position="970"/>
        <end position="982"/>
    </location>
</feature>
<dbReference type="FunFam" id="4.10.400.10:FF:000001">
    <property type="entry name" value="Low-density lipoprotein receptor-related protein 1"/>
    <property type="match status" value="1"/>
</dbReference>